<evidence type="ECO:0000256" key="1">
    <source>
        <dbReference type="ARBA" id="ARBA00008226"/>
    </source>
</evidence>
<dbReference type="FunFam" id="3.30.980.10:FF:000004">
    <property type="entry name" value="Alanine--tRNA ligase, cytoplasmic"/>
    <property type="match status" value="1"/>
</dbReference>
<dbReference type="InterPro" id="IPR002318">
    <property type="entry name" value="Ala-tRNA-lgiase_IIc"/>
</dbReference>
<dbReference type="InterPro" id="IPR018165">
    <property type="entry name" value="Ala-tRNA-synth_IIc_core"/>
</dbReference>
<dbReference type="InterPro" id="IPR018163">
    <property type="entry name" value="Thr/Ala-tRNA-synth_IIc_edit"/>
</dbReference>
<dbReference type="PANTHER" id="PTHR11777:SF9">
    <property type="entry name" value="ALANINE--TRNA LIGASE, CYTOPLASMIC"/>
    <property type="match status" value="1"/>
</dbReference>
<evidence type="ECO:0000256" key="13">
    <source>
        <dbReference type="HAMAP-Rule" id="MF_00036"/>
    </source>
</evidence>
<organism evidence="15 16">
    <name type="scientific">Nocardia camponoti</name>
    <dbReference type="NCBI Taxonomy" id="1616106"/>
    <lineage>
        <taxon>Bacteria</taxon>
        <taxon>Bacillati</taxon>
        <taxon>Actinomycetota</taxon>
        <taxon>Actinomycetes</taxon>
        <taxon>Mycobacteriales</taxon>
        <taxon>Nocardiaceae</taxon>
        <taxon>Nocardia</taxon>
    </lineage>
</organism>
<dbReference type="Pfam" id="PF02272">
    <property type="entry name" value="DHHA1"/>
    <property type="match status" value="1"/>
</dbReference>
<evidence type="ECO:0000256" key="4">
    <source>
        <dbReference type="ARBA" id="ARBA00022723"/>
    </source>
</evidence>
<evidence type="ECO:0000256" key="3">
    <source>
        <dbReference type="ARBA" id="ARBA00022598"/>
    </source>
</evidence>
<dbReference type="PANTHER" id="PTHR11777">
    <property type="entry name" value="ALANYL-TRNA SYNTHETASE"/>
    <property type="match status" value="1"/>
</dbReference>
<keyword evidence="9 13" id="KW-0648">Protein biosynthesis</keyword>
<dbReference type="HAMAP" id="MF_00036_B">
    <property type="entry name" value="Ala_tRNA_synth_B"/>
    <property type="match status" value="1"/>
</dbReference>
<dbReference type="Gene3D" id="2.40.30.130">
    <property type="match status" value="1"/>
</dbReference>
<dbReference type="InterPro" id="IPR018162">
    <property type="entry name" value="Ala-tRNA-ligase_IIc_anticod-bd"/>
</dbReference>
<feature type="binding site" evidence="13">
    <location>
        <position position="570"/>
    </location>
    <ligand>
        <name>Zn(2+)</name>
        <dbReference type="ChEBI" id="CHEBI:29105"/>
    </ligand>
</feature>
<feature type="domain" description="Alanyl-transfer RNA synthetases family profile" evidence="14">
    <location>
        <begin position="1"/>
        <end position="716"/>
    </location>
</feature>
<feature type="binding site" evidence="13">
    <location>
        <position position="673"/>
    </location>
    <ligand>
        <name>Zn(2+)</name>
        <dbReference type="ChEBI" id="CHEBI:29105"/>
    </ligand>
</feature>
<keyword evidence="16" id="KW-1185">Reference proteome</keyword>
<dbReference type="InterPro" id="IPR050058">
    <property type="entry name" value="Ala-tRNA_ligase"/>
</dbReference>
<comment type="function">
    <text evidence="11 13">Catalyzes the attachment of alanine to tRNA(Ala) in a two-step reaction: alanine is first activated by ATP to form Ala-AMP and then transferred to the acceptor end of tRNA(Ala). Also edits incorrectly charged Ser-tRNA(Ala) and Gly-tRNA(Ala) via its editing domain.</text>
</comment>
<reference evidence="15" key="2">
    <citation type="submission" date="2020-09" db="EMBL/GenBank/DDBJ databases">
        <authorList>
            <person name="Sun Q."/>
            <person name="Zhou Y."/>
        </authorList>
    </citation>
    <scope>NUCLEOTIDE SEQUENCE</scope>
    <source>
        <strain evidence="15">CGMCC 4.7278</strain>
    </source>
</reference>
<dbReference type="NCBIfam" id="TIGR00344">
    <property type="entry name" value="alaS"/>
    <property type="match status" value="1"/>
</dbReference>
<dbReference type="SUPFAM" id="SSF50447">
    <property type="entry name" value="Translation proteins"/>
    <property type="match status" value="1"/>
</dbReference>
<dbReference type="GO" id="GO:0004813">
    <property type="term" value="F:alanine-tRNA ligase activity"/>
    <property type="evidence" value="ECO:0007669"/>
    <property type="project" value="UniProtKB-UniRule"/>
</dbReference>
<comment type="subcellular location">
    <subcellularLocation>
        <location evidence="13">Cytoplasm</location>
    </subcellularLocation>
</comment>
<accession>A0A917V685</accession>
<dbReference type="Gene3D" id="3.10.310.40">
    <property type="match status" value="1"/>
</dbReference>
<dbReference type="InterPro" id="IPR012947">
    <property type="entry name" value="tRNA_SAD"/>
</dbReference>
<evidence type="ECO:0000256" key="5">
    <source>
        <dbReference type="ARBA" id="ARBA00022741"/>
    </source>
</evidence>
<keyword evidence="2 13" id="KW-0820">tRNA-binding</keyword>
<keyword evidence="10 13" id="KW-0030">Aminoacyl-tRNA synthetase</keyword>
<evidence type="ECO:0000313" key="15">
    <source>
        <dbReference type="EMBL" id="GGK43689.1"/>
    </source>
</evidence>
<evidence type="ECO:0000259" key="14">
    <source>
        <dbReference type="PROSITE" id="PS50860"/>
    </source>
</evidence>
<keyword evidence="8 13" id="KW-0694">RNA-binding</keyword>
<dbReference type="SMART" id="SM00863">
    <property type="entry name" value="tRNA_SAD"/>
    <property type="match status" value="1"/>
</dbReference>
<sequence length="888" mass="95888">MHLAEISKRALHFFESRDHTVVPSAPLIADDPTLLLINAGMAPFKRYFLGEATAPFPRATSVQKCVRTVDIEEVGKTSRHGSFFQMFGNFSFGDYFKERAIPLAWEFMTTPTTDGGLGLAEDRLWVTVYQDDPEAEHIWRKLVGVPASRIQRLGMADNFWSMGVPGPCGPCSEICYDRGPEFGQDGGPAANDERYLEIWNLVFMQNTRGEGPAKEGYPILGGLPARNIDTGFGVERMAALLQDVPTIFDIDTTRQILALAAELSGTTYGKSVNTDVSLRVVADHILASTMLIGDGVTPANEGRGYVLRRILRRAVRMMRLLGTDDPVVGELFTKTIDVMGSTYAELIEDRARIHSLGEAEEGAFAKTLKAGTAIFDVAASKAAESRILPGDKAFQLHDTYGFPIDLTVEMAADAGLSVDREGFALRMQEQRARAKADARRRKSGGRGDIDVYRELLAAAPTEFTGYTELESQARVQGVIRDGERVSSASAGEIVEVVLDRTPLYAEGGGQESDAGRITADDVELEVLDVEKIDRKLWVHRVRVVAGEIAEGRNVVARVDSEWRTGARQAHSATHIVHAALRQILGPTALQSGSLNRPGYLRLDFAWQRPLSSETLSEIEEVANRAVRQDFPVGIEYMPLPHARELGALALFGETYDEDVRVVEIGGDWSRELCGGTHVERTAQVGALTFIGESSVGSGLRRLEAHVGLDALRFLASERAMAVKVADLLHVPTAEISDRVSGIIDELRTARKELDTLRAEQRAHLATVLAGHAVTVNGVRVVAEQVAGPSATTELRDLAVQTKAVLEGSPAVVVLAALGSDRPIVVAAVNQQARRLDVAASELVQAAVGALGGRGGGKRDLAQGGGGDARAIPAALESVLAMVARAATQ</sequence>
<comment type="catalytic activity">
    <reaction evidence="12 13">
        <text>tRNA(Ala) + L-alanine + ATP = L-alanyl-tRNA(Ala) + AMP + diphosphate</text>
        <dbReference type="Rhea" id="RHEA:12540"/>
        <dbReference type="Rhea" id="RHEA-COMP:9657"/>
        <dbReference type="Rhea" id="RHEA-COMP:9923"/>
        <dbReference type="ChEBI" id="CHEBI:30616"/>
        <dbReference type="ChEBI" id="CHEBI:33019"/>
        <dbReference type="ChEBI" id="CHEBI:57972"/>
        <dbReference type="ChEBI" id="CHEBI:78442"/>
        <dbReference type="ChEBI" id="CHEBI:78497"/>
        <dbReference type="ChEBI" id="CHEBI:456215"/>
        <dbReference type="EC" id="6.1.1.7"/>
    </reaction>
</comment>
<comment type="caution">
    <text evidence="15">The sequence shown here is derived from an EMBL/GenBank/DDBJ whole genome shotgun (WGS) entry which is preliminary data.</text>
</comment>
<protein>
    <recommendedName>
        <fullName evidence="13">Alanine--tRNA ligase</fullName>
        <ecNumber evidence="13">6.1.1.7</ecNumber>
    </recommendedName>
    <alternativeName>
        <fullName evidence="13">Alanyl-tRNA synthetase</fullName>
        <shortName evidence="13">AlaRS</shortName>
    </alternativeName>
</protein>
<dbReference type="GO" id="GO:0008270">
    <property type="term" value="F:zinc ion binding"/>
    <property type="evidence" value="ECO:0007669"/>
    <property type="project" value="UniProtKB-UniRule"/>
</dbReference>
<keyword evidence="4 13" id="KW-0479">Metal-binding</keyword>
<keyword evidence="6 13" id="KW-0862">Zinc</keyword>
<evidence type="ECO:0000256" key="6">
    <source>
        <dbReference type="ARBA" id="ARBA00022833"/>
    </source>
</evidence>
<evidence type="ECO:0000256" key="9">
    <source>
        <dbReference type="ARBA" id="ARBA00022917"/>
    </source>
</evidence>
<evidence type="ECO:0000256" key="10">
    <source>
        <dbReference type="ARBA" id="ARBA00023146"/>
    </source>
</evidence>
<feature type="binding site" evidence="13">
    <location>
        <position position="574"/>
    </location>
    <ligand>
        <name>Zn(2+)</name>
        <dbReference type="ChEBI" id="CHEBI:29105"/>
    </ligand>
</feature>
<evidence type="ECO:0000256" key="7">
    <source>
        <dbReference type="ARBA" id="ARBA00022840"/>
    </source>
</evidence>
<feature type="binding site" evidence="13">
    <location>
        <position position="677"/>
    </location>
    <ligand>
        <name>Zn(2+)</name>
        <dbReference type="ChEBI" id="CHEBI:29105"/>
    </ligand>
</feature>
<dbReference type="Gene3D" id="3.30.930.10">
    <property type="entry name" value="Bira Bifunctional Protein, Domain 2"/>
    <property type="match status" value="1"/>
</dbReference>
<dbReference type="Pfam" id="PF07973">
    <property type="entry name" value="tRNA_SAD"/>
    <property type="match status" value="1"/>
</dbReference>
<dbReference type="CDD" id="cd00673">
    <property type="entry name" value="AlaRS_core"/>
    <property type="match status" value="1"/>
</dbReference>
<dbReference type="Proteomes" id="UP000612956">
    <property type="component" value="Unassembled WGS sequence"/>
</dbReference>
<comment type="domain">
    <text evidence="13">Consists of three domains; the N-terminal catalytic domain, the editing domain and the C-terminal C-Ala domain. The editing domain removes incorrectly charged amino acids, while the C-Ala domain, along with tRNA(Ala), serves as a bridge to cooperatively bring together the editing and aminoacylation centers thus stimulating deacylation of misacylated tRNAs.</text>
</comment>
<dbReference type="FunFam" id="3.10.310.40:FF:000001">
    <property type="entry name" value="Alanine--tRNA ligase"/>
    <property type="match status" value="1"/>
</dbReference>
<evidence type="ECO:0000256" key="8">
    <source>
        <dbReference type="ARBA" id="ARBA00022884"/>
    </source>
</evidence>
<dbReference type="EMBL" id="BMMW01000001">
    <property type="protein sequence ID" value="GGK43689.1"/>
    <property type="molecule type" value="Genomic_DNA"/>
</dbReference>
<dbReference type="FunFam" id="2.40.30.130:FF:000001">
    <property type="entry name" value="Alanine--tRNA ligase"/>
    <property type="match status" value="1"/>
</dbReference>
<evidence type="ECO:0000256" key="11">
    <source>
        <dbReference type="ARBA" id="ARBA00024779"/>
    </source>
</evidence>
<keyword evidence="13" id="KW-0963">Cytoplasm</keyword>
<dbReference type="AlphaFoldDB" id="A0A917V685"/>
<keyword evidence="7 13" id="KW-0067">ATP-binding</keyword>
<dbReference type="SUPFAM" id="SSF55186">
    <property type="entry name" value="ThrRS/AlaRS common domain"/>
    <property type="match status" value="1"/>
</dbReference>
<dbReference type="SUPFAM" id="SSF55681">
    <property type="entry name" value="Class II aaRS and biotin synthetases"/>
    <property type="match status" value="1"/>
</dbReference>
<comment type="similarity">
    <text evidence="1 13">Belongs to the class-II aminoacyl-tRNA synthetase family.</text>
</comment>
<dbReference type="SUPFAM" id="SSF101353">
    <property type="entry name" value="Putative anticodon-binding domain of alanyl-tRNA synthetase (AlaRS)"/>
    <property type="match status" value="1"/>
</dbReference>
<dbReference type="PRINTS" id="PR00980">
    <property type="entry name" value="TRNASYNTHALA"/>
</dbReference>
<evidence type="ECO:0000256" key="2">
    <source>
        <dbReference type="ARBA" id="ARBA00022555"/>
    </source>
</evidence>
<dbReference type="InterPro" id="IPR003156">
    <property type="entry name" value="DHHA1_dom"/>
</dbReference>
<evidence type="ECO:0000313" key="16">
    <source>
        <dbReference type="Proteomes" id="UP000612956"/>
    </source>
</evidence>
<dbReference type="Gene3D" id="6.10.250.550">
    <property type="match status" value="1"/>
</dbReference>
<dbReference type="FunFam" id="3.30.54.20:FF:000001">
    <property type="entry name" value="Alanine--tRNA ligase"/>
    <property type="match status" value="1"/>
</dbReference>
<dbReference type="InterPro" id="IPR023033">
    <property type="entry name" value="Ala_tRNA_ligase_euk/bac"/>
</dbReference>
<reference evidence="15" key="1">
    <citation type="journal article" date="2014" name="Int. J. Syst. Evol. Microbiol.">
        <title>Complete genome sequence of Corynebacterium casei LMG S-19264T (=DSM 44701T), isolated from a smear-ripened cheese.</title>
        <authorList>
            <consortium name="US DOE Joint Genome Institute (JGI-PGF)"/>
            <person name="Walter F."/>
            <person name="Albersmeier A."/>
            <person name="Kalinowski J."/>
            <person name="Ruckert C."/>
        </authorList>
    </citation>
    <scope>NUCLEOTIDE SEQUENCE</scope>
    <source>
        <strain evidence="15">CGMCC 4.7278</strain>
    </source>
</reference>
<keyword evidence="3 13" id="KW-0436">Ligase</keyword>
<dbReference type="Gene3D" id="3.30.54.20">
    <property type="match status" value="1"/>
</dbReference>
<evidence type="ECO:0000256" key="12">
    <source>
        <dbReference type="ARBA" id="ARBA00048300"/>
    </source>
</evidence>
<dbReference type="GO" id="GO:0002161">
    <property type="term" value="F:aminoacyl-tRNA deacylase activity"/>
    <property type="evidence" value="ECO:0007669"/>
    <property type="project" value="TreeGrafter"/>
</dbReference>
<dbReference type="PROSITE" id="PS50860">
    <property type="entry name" value="AA_TRNA_LIGASE_II_ALA"/>
    <property type="match status" value="1"/>
</dbReference>
<dbReference type="GO" id="GO:0000049">
    <property type="term" value="F:tRNA binding"/>
    <property type="evidence" value="ECO:0007669"/>
    <property type="project" value="UniProtKB-KW"/>
</dbReference>
<gene>
    <name evidence="13 15" type="primary">alaS</name>
    <name evidence="15" type="ORF">GCM10011591_14130</name>
</gene>
<proteinExistence type="inferred from homology"/>
<dbReference type="Gene3D" id="3.30.980.10">
    <property type="entry name" value="Threonyl-trna Synthetase, Chain A, domain 2"/>
    <property type="match status" value="1"/>
</dbReference>
<comment type="cofactor">
    <cofactor evidence="13">
        <name>Zn(2+)</name>
        <dbReference type="ChEBI" id="CHEBI:29105"/>
    </cofactor>
    <text evidence="13">Binds 1 zinc ion per subunit.</text>
</comment>
<dbReference type="InterPro" id="IPR018164">
    <property type="entry name" value="Ala-tRNA-synth_IIc_N"/>
</dbReference>
<dbReference type="Pfam" id="PF01411">
    <property type="entry name" value="tRNA-synt_2c"/>
    <property type="match status" value="1"/>
</dbReference>
<keyword evidence="5 13" id="KW-0547">Nucleotide-binding</keyword>
<dbReference type="GO" id="GO:0005524">
    <property type="term" value="F:ATP binding"/>
    <property type="evidence" value="ECO:0007669"/>
    <property type="project" value="UniProtKB-UniRule"/>
</dbReference>
<dbReference type="InterPro" id="IPR009000">
    <property type="entry name" value="Transl_B-barrel_sf"/>
</dbReference>
<dbReference type="EC" id="6.1.1.7" evidence="13"/>
<dbReference type="GO" id="GO:0006419">
    <property type="term" value="P:alanyl-tRNA aminoacylation"/>
    <property type="evidence" value="ECO:0007669"/>
    <property type="project" value="UniProtKB-UniRule"/>
</dbReference>
<dbReference type="InterPro" id="IPR045864">
    <property type="entry name" value="aa-tRNA-synth_II/BPL/LPL"/>
</dbReference>
<dbReference type="GO" id="GO:0005829">
    <property type="term" value="C:cytosol"/>
    <property type="evidence" value="ECO:0007669"/>
    <property type="project" value="TreeGrafter"/>
</dbReference>
<dbReference type="RefSeq" id="WP_188827938.1">
    <property type="nucleotide sequence ID" value="NZ_BMMW01000001.1"/>
</dbReference>
<name>A0A917V685_9NOCA</name>